<name>A0A5N5GHL2_9ROSA</name>
<proteinExistence type="predicted"/>
<comment type="caution">
    <text evidence="1">The sequence shown here is derived from an EMBL/GenBank/DDBJ whole genome shotgun (WGS) entry which is preliminary data.</text>
</comment>
<protein>
    <submittedName>
        <fullName evidence="1">Uncharacterized protein</fullName>
    </submittedName>
</protein>
<evidence type="ECO:0000313" key="2">
    <source>
        <dbReference type="Proteomes" id="UP000327157"/>
    </source>
</evidence>
<reference evidence="2" key="2">
    <citation type="submission" date="2019-10" db="EMBL/GenBank/DDBJ databases">
        <title>A de novo genome assembly of a pear dwarfing rootstock.</title>
        <authorList>
            <person name="Wang F."/>
            <person name="Wang J."/>
            <person name="Li S."/>
            <person name="Zhang Y."/>
            <person name="Fang M."/>
            <person name="Ma L."/>
            <person name="Zhao Y."/>
            <person name="Jiang S."/>
        </authorList>
    </citation>
    <scope>NUCLEOTIDE SEQUENCE [LARGE SCALE GENOMIC DNA]</scope>
</reference>
<dbReference type="AlphaFoldDB" id="A0A5N5GHL2"/>
<reference evidence="1 2" key="1">
    <citation type="submission" date="2019-09" db="EMBL/GenBank/DDBJ databases">
        <authorList>
            <person name="Ou C."/>
        </authorList>
    </citation>
    <scope>NUCLEOTIDE SEQUENCE [LARGE SCALE GENOMIC DNA]</scope>
    <source>
        <strain evidence="1">S2</strain>
        <tissue evidence="1">Leaf</tissue>
    </source>
</reference>
<gene>
    <name evidence="1" type="ORF">D8674_035348</name>
</gene>
<reference evidence="1 2" key="3">
    <citation type="submission" date="2019-11" db="EMBL/GenBank/DDBJ databases">
        <title>A de novo genome assembly of a pear dwarfing rootstock.</title>
        <authorList>
            <person name="Wang F."/>
            <person name="Wang J."/>
            <person name="Li S."/>
            <person name="Zhang Y."/>
            <person name="Fang M."/>
            <person name="Ma L."/>
            <person name="Zhao Y."/>
            <person name="Jiang S."/>
        </authorList>
    </citation>
    <scope>NUCLEOTIDE SEQUENCE [LARGE SCALE GENOMIC DNA]</scope>
    <source>
        <strain evidence="1">S2</strain>
        <tissue evidence="1">Leaf</tissue>
    </source>
</reference>
<keyword evidence="2" id="KW-1185">Reference proteome</keyword>
<dbReference type="EMBL" id="SMOL01000458">
    <property type="protein sequence ID" value="KAB2613032.1"/>
    <property type="molecule type" value="Genomic_DNA"/>
</dbReference>
<dbReference type="Proteomes" id="UP000327157">
    <property type="component" value="Chromosome 9"/>
</dbReference>
<organism evidence="1 2">
    <name type="scientific">Pyrus ussuriensis x Pyrus communis</name>
    <dbReference type="NCBI Taxonomy" id="2448454"/>
    <lineage>
        <taxon>Eukaryota</taxon>
        <taxon>Viridiplantae</taxon>
        <taxon>Streptophyta</taxon>
        <taxon>Embryophyta</taxon>
        <taxon>Tracheophyta</taxon>
        <taxon>Spermatophyta</taxon>
        <taxon>Magnoliopsida</taxon>
        <taxon>eudicotyledons</taxon>
        <taxon>Gunneridae</taxon>
        <taxon>Pentapetalae</taxon>
        <taxon>rosids</taxon>
        <taxon>fabids</taxon>
        <taxon>Rosales</taxon>
        <taxon>Rosaceae</taxon>
        <taxon>Amygdaloideae</taxon>
        <taxon>Maleae</taxon>
        <taxon>Pyrus</taxon>
    </lineage>
</organism>
<sequence length="165" mass="18668">MGPAHYEEAHIPRKGLKMWHRVSSRTEDQDKDFQQWLMEGHTLHVTHYVPTHLFHIPGSKRFTQVSRIHEIHGNDGLSLSGPGRDSSLQIYNPNLVYTEVNEESISKKGSKRVERCLELGKASSVEDESQEVPLNHQKYLEDISKQEEIVMLVGWKGKGSLGGGG</sequence>
<accession>A0A5N5GHL2</accession>
<evidence type="ECO:0000313" key="1">
    <source>
        <dbReference type="EMBL" id="KAB2613032.1"/>
    </source>
</evidence>